<name>A0A081BTT1_VECG1</name>
<protein>
    <submittedName>
        <fullName evidence="1">Uncharacterized protein</fullName>
    </submittedName>
</protein>
<evidence type="ECO:0000313" key="2">
    <source>
        <dbReference type="Proteomes" id="UP000030661"/>
    </source>
</evidence>
<proteinExistence type="predicted"/>
<keyword evidence="2" id="KW-1185">Reference proteome</keyword>
<dbReference type="EMBL" id="DF820464">
    <property type="protein sequence ID" value="GAK55736.1"/>
    <property type="molecule type" value="Genomic_DNA"/>
</dbReference>
<dbReference type="HOGENOM" id="CLU_2056741_0_0_0"/>
<organism evidence="1">
    <name type="scientific">Vecturithrix granuli</name>
    <dbReference type="NCBI Taxonomy" id="1499967"/>
    <lineage>
        <taxon>Bacteria</taxon>
        <taxon>Candidatus Moduliflexota</taxon>
        <taxon>Candidatus Vecturitrichia</taxon>
        <taxon>Candidatus Vecturitrichales</taxon>
        <taxon>Candidatus Vecturitrichaceae</taxon>
        <taxon>Candidatus Vecturithrix</taxon>
    </lineage>
</organism>
<sequence>MSKYQITVKQTGNQSTSVVGDQTQFLVNFNPSSSIEDFLAVLKALRQELDVITLPANAKDQAMHEVDRAIKQAKDTPPDKPKLLEMLNKAGEIVKSSSAIAAGAGQFWKLLRKAIAWLV</sequence>
<reference evidence="1" key="1">
    <citation type="journal article" date="2015" name="PeerJ">
        <title>First genomic representation of candidate bacterial phylum KSB3 points to enhanced environmental sensing as a trigger of wastewater bulking.</title>
        <authorList>
            <person name="Sekiguchi Y."/>
            <person name="Ohashi A."/>
            <person name="Parks D.H."/>
            <person name="Yamauchi T."/>
            <person name="Tyson G.W."/>
            <person name="Hugenholtz P."/>
        </authorList>
    </citation>
    <scope>NUCLEOTIDE SEQUENCE [LARGE SCALE GENOMIC DNA]</scope>
</reference>
<evidence type="ECO:0000313" key="1">
    <source>
        <dbReference type="EMBL" id="GAK55736.1"/>
    </source>
</evidence>
<dbReference type="STRING" id="1499967.U27_02694"/>
<accession>A0A081BTT1</accession>
<gene>
    <name evidence="1" type="ORF">U27_02694</name>
</gene>
<dbReference type="AlphaFoldDB" id="A0A081BTT1"/>
<dbReference type="Proteomes" id="UP000030661">
    <property type="component" value="Unassembled WGS sequence"/>
</dbReference>